<sequence>MTTLTGPQIYPGAVASGSSWYEDNWGGDPMEVNVVVLHTTEGTTLPTYDGGAVAPNITFVPDFRNKRLKAYQHYRTDISSRALVNKLGGVATNTNNVTQAEFVGTCDPATSRRWTAAGVEHIFWPDAPDWALREMAEYLAWLYEEHGIPLVAPAKWPAYPTSYANGGGQRMTEAQWNAFHGVCGHMHPPENVHGDPGSLNIQKVLAYAKDLAGDGDADIPVPTPPKTIPAFPGRKYFRAGANNKYVTQLGQRLVKKGFGRHYVEGPGPKWGEADRLNVRDFQRSKAALKGDADGYPGPLTWKLLFS</sequence>
<gene>
    <name evidence="1" type="primary">37</name>
    <name evidence="1" type="ORF">SEA_KIMJONGPHILL_37</name>
</gene>
<dbReference type="KEGG" id="vg:77931509"/>
<dbReference type="EMBL" id="MW822144">
    <property type="protein sequence ID" value="QWT29818.1"/>
    <property type="molecule type" value="Genomic_DNA"/>
</dbReference>
<evidence type="ECO:0000313" key="1">
    <source>
        <dbReference type="EMBL" id="QWT29818.1"/>
    </source>
</evidence>
<organism evidence="1 2">
    <name type="scientific">Streptomyces phage KimJongPhill</name>
    <dbReference type="NCBI Taxonomy" id="2848886"/>
    <lineage>
        <taxon>Viruses</taxon>
        <taxon>Duplodnaviria</taxon>
        <taxon>Heunggongvirae</taxon>
        <taxon>Uroviricota</taxon>
        <taxon>Caudoviricetes</taxon>
        <taxon>Zukovirus</taxon>
        <taxon>Zukovirus phill</taxon>
    </lineage>
</organism>
<accession>A0A8F2E6P8</accession>
<dbReference type="InterPro" id="IPR036366">
    <property type="entry name" value="PGBDSf"/>
</dbReference>
<name>A0A8F2E6P8_9CAUD</name>
<dbReference type="InterPro" id="IPR047763">
    <property type="entry name" value="PG_bind_dom_phiBT1-type"/>
</dbReference>
<evidence type="ECO:0000313" key="2">
    <source>
        <dbReference type="Proteomes" id="UP000683386"/>
    </source>
</evidence>
<dbReference type="GeneID" id="77931509"/>
<proteinExistence type="predicted"/>
<dbReference type="RefSeq" id="YP_010655643.1">
    <property type="nucleotide sequence ID" value="NC_070830.1"/>
</dbReference>
<dbReference type="InterPro" id="IPR036365">
    <property type="entry name" value="PGBD-like_sf"/>
</dbReference>
<reference evidence="1" key="1">
    <citation type="submission" date="2021-03" db="EMBL/GenBank/DDBJ databases">
        <authorList>
            <person name="Alqahtani R."/>
            <person name="Behailu E."/>
            <person name="Cappabianca D.W."/>
            <person name="Csanadi-Schwartz K.M."/>
            <person name="Dalal A.S."/>
            <person name="Fahim M.S."/>
            <person name="Franklin J.M."/>
            <person name="Gluckman M.H."/>
            <person name="Levine C.J."/>
            <person name="Martin N."/>
            <person name="Milza N."/>
            <person name="Najmabadi R."/>
            <person name="Newman A.M."/>
            <person name="Pajunar M."/>
            <person name="Qalawee I."/>
            <person name="Rizvi A."/>
            <person name="Samuel A."/>
            <person name="Smith A."/>
            <person name="Swann F.E."/>
            <person name="Sweeney P."/>
            <person name="Torres N.R."/>
            <person name="Ventrone L."/>
            <person name="Ventura L."/>
            <person name="Wroe M."/>
            <person name="Acquaye N.A."/>
            <person name="Agnes T.J."/>
            <person name="Ahmed A."/>
            <person name="Ahmed S."/>
            <person name="Amodu B.A."/>
            <person name="Arefeayne N.F."/>
            <person name="Asamoah-Frimpong E.A."/>
            <person name="Attaran A."/>
            <person name="Barragan J.M."/>
            <person name="Baumgarten L.N."/>
            <person name="Berhane B."/>
            <person name="Beyene A."/>
            <person name="Bhattarai B."/>
            <person name="Biondokin D.V."/>
            <person name="Boone B.K."/>
            <person name="Burney S.Z."/>
            <person name="Cayanan J.-R.T."/>
            <person name="Cesta G."/>
            <person name="Chang J."/>
            <person name="Chavez J."/>
            <person name="Chorbajian C."/>
            <person name="Christian S."/>
            <person name="Corns J.R."/>
            <person name="Corns N.R."/>
            <person name="Cowan J.T."/>
            <person name="Coyne C."/>
            <person name="Dadzie B."/>
            <person name="Datu D.-L.V."/>
            <person name="Deng B.C."/>
            <person name="Der L."/>
            <person name="Dickerson K."/>
            <person name="Dozier E."/>
            <person name="Egbunine A.O."/>
            <person name="Farooq M."/>
            <person name="Fonge A.E."/>
            <person name="Ghomsi-Nono M.P."/>
            <person name="Giampietro H."/>
            <person name="Gunnison R.P."/>
            <person name="Han S.H."/>
            <person name="Hennigan A.J."/>
            <person name="Hong A.N."/>
            <person name="Ijomor E.C."/>
            <person name="Jalali A."/>
            <person name="Jamil T.Z."/>
            <person name="Jenkins C.R."/>
            <person name="Joseph M.A."/>
            <person name="Jowanowitch O.J."/>
            <person name="Kang D."/>
            <person name="Khan A."/>
            <person name="Khan Z.K."/>
            <person name="Kiewe T."/>
            <person name="Kjerulf A.B."/>
            <person name="Kolosey V."/>
            <person name="Kurup M."/>
            <person name="Lee V.H."/>
            <person name="Llontop-Maldonado V."/>
            <person name="Long P."/>
            <person name="Lu N."/>
            <person name="Majekodunmi A."/>
            <person name="Malik H.W."/>
            <person name="Marcellino S.C."/>
            <person name="Martinez L.A."/>
            <person name="Meher F.N."/>
            <person name="Michelin M.A."/>
            <person name="Mitchell K.G."/>
            <person name="Mullens W.J."/>
            <person name="Nwakama C."/>
            <person name="Nwosu F.T."/>
            <person name="Oboh E.C."/>
            <person name="Odujinrin O."/>
            <person name="Ogunsan O."/>
            <person name="O'Neill K."/>
            <person name="Oxlaj J.A."/>
            <person name="Patel A.K."/>
            <person name="Patel B.R."/>
            <person name="Pham Q."/>
            <person name="Porter J."/>
            <person name="Portes J."/>
            <person name="Prokopenko A."/>
            <person name="Quraishi M."/>
            <person name="Qureshi M.-A."/>
            <person name="Rivera A."/>
            <person name="Rubalsky V."/>
            <person name="Saikali Y."/>
            <person name="Saqaf K."/>
            <person name="Saroya S.R."/>
            <person name="Seas A."/>
            <person name="Shadrick R.E."/>
            <person name="Sharda N."/>
            <person name="Sigindere M.T."/>
            <person name="Simbi V.G."/>
            <person name="Thuzar C."/>
            <person name="Tran K."/>
            <person name="Tran V.D."/>
            <person name="Trang W."/>
            <person name="Vaishnav N."/>
            <person name="Vuong K."/>
            <person name="Walker C."/>
            <person name="Wallace S.A."/>
            <person name="Warfield J.C."/>
            <person name="Wikina T."/>
            <person name="Wobbeking F.T."/>
            <person name="Worrent L.D."/>
            <person name="Yan T."/>
            <person name="Zehra A."/>
            <person name="Avazpour P."/>
            <person name="Kim F.M."/>
            <person name="Mason K."/>
            <person name="Nguyen D.A."/>
            <person name="Pettit S.M."/>
            <person name="Zhou O.J."/>
            <person name="Brissett D.L."/>
            <person name="Gualtieri C."/>
            <person name="Hufford T.M."/>
            <person name="Ko J.M."/>
            <person name="Novak J.K."/>
            <person name="Smith Z.M."/>
            <person name="Mayer-Bacon C."/>
            <person name="Erill I."/>
            <person name="Caruso S.M."/>
            <person name="Garlena R.A."/>
            <person name="Russell D.A."/>
            <person name="Pope W.H."/>
            <person name="Jacobs-Sera D."/>
            <person name="Hatfull G.F."/>
        </authorList>
    </citation>
    <scope>NUCLEOTIDE SEQUENCE</scope>
</reference>
<dbReference type="NCBIfam" id="NF038080">
    <property type="entry name" value="PG_bind_siph"/>
    <property type="match status" value="1"/>
</dbReference>
<dbReference type="Gene3D" id="1.10.101.10">
    <property type="entry name" value="PGBD-like superfamily/PGBD"/>
    <property type="match status" value="1"/>
</dbReference>
<dbReference type="SUPFAM" id="SSF47090">
    <property type="entry name" value="PGBD-like"/>
    <property type="match status" value="1"/>
</dbReference>
<dbReference type="Proteomes" id="UP000683386">
    <property type="component" value="Segment"/>
</dbReference>
<protein>
    <submittedName>
        <fullName evidence="1">Endolysin, N-acetylmuramoyl-L-alanine amidase domain</fullName>
    </submittedName>
</protein>
<keyword evidence="2" id="KW-1185">Reference proteome</keyword>